<sequence length="575" mass="64748">MRFYAAQAHEKTTPTRLTGLGKNCSTIPVALLDQCFPHEESKTFGIEFRLPPTGGSCDDGLIICYLGSLATRTMDNVHSMNGLSVNSELFNVDNAVNNSLAKYCAGKLNVSWHGIKVHTEKLNGKNIIKLSTSLLEDEEQSFEMPDAQRQFIIYFGNENEFSAYATVDGGQQINLDDEKAEQYKKLAPKGAHLKDFVGFWTLGLDMLPWMDHEVELFVNRSCSCSMEAWDPKEPSTGIGGPKTKCIGNTTKEVPLNNNLKANHLIRIQMLIDGNALHNNISFELLDLRERIDLDVEKAKQYKQLALKGAHLKDFVGFWTLGLDVLPWMDHEVKLFVNRSCSCSMEAWDPKEPSTGIGGPKAKCIANTIKKVPLNNSLKANRLIRIQMLIDGNAKRTGLFIEILDLNKNPLMIFKMTTGHRGSIKMKGILKKKKMPGAHLPEGNGTLLVEFIIALTNYSYGFKMNGGLLGGQEYFPKNWWKGLPFDDMNSLRLSGPFLLLTEPLVMPFFYVQQNYEPLEQKPPCWKHISSILQESTNVIFRFKLASIDNEFNISFLHNRIESPPPGDLRNHSKMPF</sequence>
<evidence type="ECO:0000313" key="2">
    <source>
        <dbReference type="WBParaSite" id="GPLIN_000216800"/>
    </source>
</evidence>
<dbReference type="Proteomes" id="UP000050741">
    <property type="component" value="Unassembled WGS sequence"/>
</dbReference>
<dbReference type="WBParaSite" id="GPLIN_000216800">
    <property type="protein sequence ID" value="GPLIN_000216800"/>
    <property type="gene ID" value="GPLIN_000216800"/>
</dbReference>
<name>A0A183BNI2_GLOPA</name>
<dbReference type="AlphaFoldDB" id="A0A183BNI2"/>
<keyword evidence="1" id="KW-1185">Reference proteome</keyword>
<evidence type="ECO:0000313" key="1">
    <source>
        <dbReference type="Proteomes" id="UP000050741"/>
    </source>
</evidence>
<accession>A0A183BNI2</accession>
<reference evidence="1" key="1">
    <citation type="submission" date="2014-05" db="EMBL/GenBank/DDBJ databases">
        <title>The genome and life-stage specific transcriptomes of Globodera pallida elucidate key aspects of plant parasitism by a cyst nematode.</title>
        <authorList>
            <person name="Cotton J.A."/>
            <person name="Lilley C.J."/>
            <person name="Jones L.M."/>
            <person name="Kikuchi T."/>
            <person name="Reid A.J."/>
            <person name="Thorpe P."/>
            <person name="Tsai I.J."/>
            <person name="Beasley H."/>
            <person name="Blok V."/>
            <person name="Cock P.J.A."/>
            <person name="Van den Akker S.E."/>
            <person name="Holroyd N."/>
            <person name="Hunt M."/>
            <person name="Mantelin S."/>
            <person name="Naghra H."/>
            <person name="Pain A."/>
            <person name="Palomares-Rius J.E."/>
            <person name="Zarowiecki M."/>
            <person name="Berriman M."/>
            <person name="Jones J.T."/>
            <person name="Urwin P.E."/>
        </authorList>
    </citation>
    <scope>NUCLEOTIDE SEQUENCE [LARGE SCALE GENOMIC DNA]</scope>
    <source>
        <strain evidence="1">Lindley</strain>
    </source>
</reference>
<organism evidence="1 2">
    <name type="scientific">Globodera pallida</name>
    <name type="common">Potato cyst nematode worm</name>
    <name type="synonym">Heterodera pallida</name>
    <dbReference type="NCBI Taxonomy" id="36090"/>
    <lineage>
        <taxon>Eukaryota</taxon>
        <taxon>Metazoa</taxon>
        <taxon>Ecdysozoa</taxon>
        <taxon>Nematoda</taxon>
        <taxon>Chromadorea</taxon>
        <taxon>Rhabditida</taxon>
        <taxon>Tylenchina</taxon>
        <taxon>Tylenchomorpha</taxon>
        <taxon>Tylenchoidea</taxon>
        <taxon>Heteroderidae</taxon>
        <taxon>Heteroderinae</taxon>
        <taxon>Globodera</taxon>
    </lineage>
</organism>
<protein>
    <submittedName>
        <fullName evidence="2">FSA_C domain-containing protein</fullName>
    </submittedName>
</protein>
<reference evidence="2" key="2">
    <citation type="submission" date="2016-06" db="UniProtKB">
        <authorList>
            <consortium name="WormBaseParasite"/>
        </authorList>
    </citation>
    <scope>IDENTIFICATION</scope>
</reference>
<proteinExistence type="predicted"/>